<protein>
    <submittedName>
        <fullName evidence="2">DUF736 domain-containing protein</fullName>
    </submittedName>
</protein>
<dbReference type="EMBL" id="CP117418">
    <property type="protein sequence ID" value="WCT79254.1"/>
    <property type="molecule type" value="Genomic_DNA"/>
</dbReference>
<proteinExistence type="predicted"/>
<evidence type="ECO:0000256" key="1">
    <source>
        <dbReference type="SAM" id="MobiDB-lite"/>
    </source>
</evidence>
<evidence type="ECO:0000313" key="3">
    <source>
        <dbReference type="Proteomes" id="UP001218231"/>
    </source>
</evidence>
<reference evidence="2 3" key="1">
    <citation type="submission" date="2023-02" db="EMBL/GenBank/DDBJ databases">
        <title>Genome sequence of Novosphingobium humi KACC 19094.</title>
        <authorList>
            <person name="Kim S."/>
            <person name="Heo J."/>
            <person name="Kwon S.-W."/>
        </authorList>
    </citation>
    <scope>NUCLEOTIDE SEQUENCE [LARGE SCALE GENOMIC DNA]</scope>
    <source>
        <strain evidence="2 3">KACC 19094</strain>
        <plasmid evidence="2 3">unnamed1</plasmid>
    </source>
</reference>
<name>A0ABY7U4H1_9SPHN</name>
<gene>
    <name evidence="2" type="ORF">PQ457_19835</name>
</gene>
<accession>A0ABY7U4H1</accession>
<keyword evidence="3" id="KW-1185">Reference proteome</keyword>
<geneLocation type="plasmid" evidence="2 3">
    <name>unnamed1</name>
</geneLocation>
<organism evidence="2 3">
    <name type="scientific">Novosphingobium humi</name>
    <dbReference type="NCBI Taxonomy" id="2282397"/>
    <lineage>
        <taxon>Bacteria</taxon>
        <taxon>Pseudomonadati</taxon>
        <taxon>Pseudomonadota</taxon>
        <taxon>Alphaproteobacteria</taxon>
        <taxon>Sphingomonadales</taxon>
        <taxon>Sphingomonadaceae</taxon>
        <taxon>Novosphingobium</taxon>
    </lineage>
</organism>
<sequence length="141" mass="15587">MANIGFLNANERGSFIGKIETLAFTNVVGLRPVQSSNPNAPKYDMMARSSANSWIKIGALFEQVARTSGEVFYQGRIDDPSMAKPMDIALFRNEEGGYNVAWTRRRPRQDMPSTREGDEATMPASMDDGLGESTADNHVMH</sequence>
<dbReference type="InterPro" id="IPR007948">
    <property type="entry name" value="DUF736"/>
</dbReference>
<dbReference type="Proteomes" id="UP001218231">
    <property type="component" value="Plasmid unnamed1"/>
</dbReference>
<feature type="region of interest" description="Disordered" evidence="1">
    <location>
        <begin position="103"/>
        <end position="141"/>
    </location>
</feature>
<dbReference type="Pfam" id="PF05284">
    <property type="entry name" value="DUF736"/>
    <property type="match status" value="1"/>
</dbReference>
<evidence type="ECO:0000313" key="2">
    <source>
        <dbReference type="EMBL" id="WCT79254.1"/>
    </source>
</evidence>
<keyword evidence="2" id="KW-0614">Plasmid</keyword>
<dbReference type="RefSeq" id="WP_273619531.1">
    <property type="nucleotide sequence ID" value="NZ_CP117418.1"/>
</dbReference>